<dbReference type="Gene3D" id="3.30.65.10">
    <property type="entry name" value="Bacterial Topoisomerase I, domain 1"/>
    <property type="match status" value="1"/>
</dbReference>
<dbReference type="CDD" id="cd00186">
    <property type="entry name" value="TOP1Ac"/>
    <property type="match status" value="1"/>
</dbReference>
<evidence type="ECO:0000256" key="5">
    <source>
        <dbReference type="ARBA" id="ARBA00022833"/>
    </source>
</evidence>
<evidence type="ECO:0000256" key="8">
    <source>
        <dbReference type="ARBA" id="ARBA00023125"/>
    </source>
</evidence>
<dbReference type="HAMAP" id="MF_00952">
    <property type="entry name" value="Topoisom_1_prok"/>
    <property type="match status" value="1"/>
</dbReference>
<dbReference type="Pfam" id="PF01131">
    <property type="entry name" value="Topoisom_bac"/>
    <property type="match status" value="1"/>
</dbReference>
<organism evidence="13 14">
    <name type="scientific">Mesotoga infera</name>
    <dbReference type="NCBI Taxonomy" id="1236046"/>
    <lineage>
        <taxon>Bacteria</taxon>
        <taxon>Thermotogati</taxon>
        <taxon>Thermotogota</taxon>
        <taxon>Thermotogae</taxon>
        <taxon>Kosmotogales</taxon>
        <taxon>Kosmotogaceae</taxon>
        <taxon>Mesotoga</taxon>
    </lineage>
</organism>
<gene>
    <name evidence="10 13" type="primary">topA</name>
    <name evidence="13" type="ORF">MESINF_2212</name>
</gene>
<dbReference type="SUPFAM" id="SSF56712">
    <property type="entry name" value="Prokaryotic type I DNA topoisomerase"/>
    <property type="match status" value="1"/>
</dbReference>
<dbReference type="InterPro" id="IPR005733">
    <property type="entry name" value="TopoI_bac-type"/>
</dbReference>
<evidence type="ECO:0000256" key="2">
    <source>
        <dbReference type="ARBA" id="ARBA00009446"/>
    </source>
</evidence>
<dbReference type="SUPFAM" id="SSF57783">
    <property type="entry name" value="Zinc beta-ribbon"/>
    <property type="match status" value="1"/>
</dbReference>
<evidence type="ECO:0000256" key="7">
    <source>
        <dbReference type="ARBA" id="ARBA00023029"/>
    </source>
</evidence>
<feature type="active site" description="O-(5'-phospho-DNA)-tyrosine intermediate" evidence="10">
    <location>
        <position position="294"/>
    </location>
</feature>
<dbReference type="AlphaFoldDB" id="A0A7Z7LGQ7"/>
<dbReference type="PROSITE" id="PS50880">
    <property type="entry name" value="TOPRIM"/>
    <property type="match status" value="1"/>
</dbReference>
<feature type="site" description="Interaction with DNA" evidence="10">
    <location>
        <position position="481"/>
    </location>
</feature>
<reference evidence="13 14" key="1">
    <citation type="submission" date="2017-01" db="EMBL/GenBank/DDBJ databases">
        <authorList>
            <person name="Erauso G."/>
        </authorList>
    </citation>
    <scope>NUCLEOTIDE SEQUENCE [LARGE SCALE GENOMIC DNA]</scope>
    <source>
        <strain evidence="13">MESINF1</strain>
    </source>
</reference>
<feature type="site" description="Interaction with DNA" evidence="10">
    <location>
        <position position="146"/>
    </location>
</feature>
<feature type="site" description="Interaction with DNA" evidence="10">
    <location>
        <position position="137"/>
    </location>
</feature>
<accession>A0A7Z7LGQ7</accession>
<comment type="subunit">
    <text evidence="10">Monomer.</text>
</comment>
<dbReference type="Proteomes" id="UP000250796">
    <property type="component" value="Chromosome MESINF"/>
</dbReference>
<dbReference type="InterPro" id="IPR034149">
    <property type="entry name" value="TOPRIM_TopoI"/>
</dbReference>
<dbReference type="InterPro" id="IPR006171">
    <property type="entry name" value="TOPRIM_dom"/>
</dbReference>
<comment type="catalytic activity">
    <reaction evidence="1 10">
        <text>ATP-independent breakage of single-stranded DNA, followed by passage and rejoining.</text>
        <dbReference type="EC" id="5.6.2.1"/>
    </reaction>
</comment>
<feature type="site" description="Interaction with DNA" evidence="10">
    <location>
        <position position="138"/>
    </location>
</feature>
<dbReference type="GO" id="GO:0005694">
    <property type="term" value="C:chromosome"/>
    <property type="evidence" value="ECO:0007669"/>
    <property type="project" value="InterPro"/>
</dbReference>
<dbReference type="Gene3D" id="2.70.20.10">
    <property type="entry name" value="Topoisomerase I, domain 3"/>
    <property type="match status" value="1"/>
</dbReference>
<dbReference type="PROSITE" id="PS52039">
    <property type="entry name" value="TOPO_IA_2"/>
    <property type="match status" value="1"/>
</dbReference>
<dbReference type="InterPro" id="IPR024064">
    <property type="entry name" value="FdhE-like_sf"/>
</dbReference>
<evidence type="ECO:0000313" key="14">
    <source>
        <dbReference type="Proteomes" id="UP000250796"/>
    </source>
</evidence>
<feature type="site" description="Interaction with DNA" evidence="10">
    <location>
        <position position="296"/>
    </location>
</feature>
<feature type="domain" description="Toprim" evidence="11">
    <location>
        <begin position="3"/>
        <end position="111"/>
    </location>
</feature>
<evidence type="ECO:0000313" key="13">
    <source>
        <dbReference type="EMBL" id="SSC13652.1"/>
    </source>
</evidence>
<dbReference type="InterPro" id="IPR023405">
    <property type="entry name" value="Topo_IA_core_domain"/>
</dbReference>
<sequence>MPDKLVIVESPAKAKTIERYLGKGYEVTASKGHIRDLPESTLGIDTETFEPTYEILKGKEKIVAELTMKAKGKKVLLASDLDREGEAIAWHIAQLLGLSSKDTNRIVFNEITESAIKEAVEKPRTIDMSKVEAQVARRILDRIVGYKLSPLLWRTMTKGLSAGRVQSVALKFMVELEKKIMVFVPHDFFKIFMLVGNDRFTLTELQGKKFGNRSITTQEELDTVLKGLKASLFFVKEVKKRLSKRASPMPFITSTLQQSAISELGWSASRTMKVAQQLYEGIETEKGQIAFITYMRTDSTRISSQAREKAVEIIKNNFGERYIGPIKASKGGKKIQDAHEAIRPTYPEIDMEAAKKLISGDFLKLYALIWNRFLASQMAGAEYEVTEVTVIDKSDRFAFTLVGEKRVFDGFERVLTRSSKDELNHEYGQGQEIKPDDFIWEKETTKPPSRFTEASLVKELEKRGIGRPSTYATIISTLLDRKYVLRQSKELRPTLLGAIVNEFLTDHFPDVVDTNFTANMENELDEVEGGSKKWKEVIESFYDEFKTDLDQIDRKIKNGEFKIEFPTDRECECGSHFKVVFGRYGGYLKCPECDKNESIDMTIFSGVIDGKVILKDILQEQKKEREIDEKCPQCGSPLLLRKGRFGEFIACSAYPKCKYTRNMEIPAPCPKCGGTIGKLRSKKGKNYFKCSSCGELYWSEPTNMKCVACDSTLFIKVKRGGKKVYYCEKCKKEYPIEE</sequence>
<dbReference type="RefSeq" id="WP_169699777.1">
    <property type="nucleotide sequence ID" value="NZ_LS974202.1"/>
</dbReference>
<evidence type="ECO:0000256" key="3">
    <source>
        <dbReference type="ARBA" id="ARBA00022723"/>
    </source>
</evidence>
<comment type="similarity">
    <text evidence="2 10">Belongs to the type IA topoisomerase family.</text>
</comment>
<dbReference type="InterPro" id="IPR013825">
    <property type="entry name" value="Topo_IA_cen_sub2"/>
</dbReference>
<feature type="region of interest" description="Interaction with DNA" evidence="10">
    <location>
        <begin position="161"/>
        <end position="166"/>
    </location>
</feature>
<dbReference type="SUPFAM" id="SSF144020">
    <property type="entry name" value="FdhE-like"/>
    <property type="match status" value="1"/>
</dbReference>
<dbReference type="InterPro" id="IPR000380">
    <property type="entry name" value="Topo_IA"/>
</dbReference>
<dbReference type="NCBIfam" id="TIGR01051">
    <property type="entry name" value="topA_bact"/>
    <property type="match status" value="1"/>
</dbReference>
<dbReference type="Pfam" id="PF01396">
    <property type="entry name" value="Zn_ribbon_Top1"/>
    <property type="match status" value="2"/>
</dbReference>
<dbReference type="GO" id="GO:0003677">
    <property type="term" value="F:DNA binding"/>
    <property type="evidence" value="ECO:0007669"/>
    <property type="project" value="UniProtKB-KW"/>
</dbReference>
<dbReference type="PROSITE" id="PS00396">
    <property type="entry name" value="TOPO_IA_1"/>
    <property type="match status" value="1"/>
</dbReference>
<name>A0A7Z7LGQ7_9BACT</name>
<keyword evidence="3" id="KW-0479">Metal-binding</keyword>
<keyword evidence="9 10" id="KW-0413">Isomerase</keyword>
<dbReference type="SMART" id="SM00436">
    <property type="entry name" value="TOP1Bc"/>
    <property type="match status" value="1"/>
</dbReference>
<evidence type="ECO:0000256" key="9">
    <source>
        <dbReference type="ARBA" id="ARBA00023235"/>
    </source>
</evidence>
<dbReference type="PANTHER" id="PTHR42785:SF1">
    <property type="entry name" value="DNA TOPOISOMERASE"/>
    <property type="match status" value="1"/>
</dbReference>
<dbReference type="PRINTS" id="PR00417">
    <property type="entry name" value="PRTPISMRASEI"/>
</dbReference>
<evidence type="ECO:0000256" key="10">
    <source>
        <dbReference type="HAMAP-Rule" id="MF_00952"/>
    </source>
</evidence>
<dbReference type="InterPro" id="IPR028612">
    <property type="entry name" value="Topoisom_1_IA"/>
</dbReference>
<comment type="function">
    <text evidence="10">Releases the supercoiling and torsional tension of DNA, which is introduced during the DNA replication and transcription, by transiently cleaving and rejoining one strand of the DNA duplex. Introduces a single-strand break via transesterification at a target site in duplex DNA. The scissile phosphodiester is attacked by the catalytic tyrosine of the enzyme, resulting in the formation of a DNA-(5'-phosphotyrosyl)-enzyme intermediate and the expulsion of a 3'-OH DNA strand. The free DNA strand then undergoes passage around the unbroken strand, thus removing DNA supercoils. Finally, in the religation step, the DNA 3'-OH attacks the covalent intermediate to expel the active-site tyrosine and restore the DNA phosphodiester backbone.</text>
</comment>
<dbReference type="CDD" id="cd03363">
    <property type="entry name" value="TOPRIM_TopoIA_TopoI"/>
    <property type="match status" value="1"/>
</dbReference>
<dbReference type="EC" id="5.6.2.1" evidence="10"/>
<dbReference type="PANTHER" id="PTHR42785">
    <property type="entry name" value="DNA TOPOISOMERASE, TYPE IA, CORE"/>
    <property type="match status" value="1"/>
</dbReference>
<dbReference type="Gene3D" id="1.10.460.10">
    <property type="entry name" value="Topoisomerase I, domain 2"/>
    <property type="match status" value="1"/>
</dbReference>
<dbReference type="InterPro" id="IPR013826">
    <property type="entry name" value="Topo_IA_cen_sub3"/>
</dbReference>
<feature type="site" description="Interaction with DNA" evidence="10">
    <location>
        <position position="153"/>
    </location>
</feature>
<dbReference type="Pfam" id="PF01751">
    <property type="entry name" value="Toprim"/>
    <property type="match status" value="1"/>
</dbReference>
<evidence type="ECO:0000256" key="6">
    <source>
        <dbReference type="ARBA" id="ARBA00022842"/>
    </source>
</evidence>
<keyword evidence="5" id="KW-0862">Zinc</keyword>
<dbReference type="Gene3D" id="1.10.290.10">
    <property type="entry name" value="Topoisomerase I, domain 4"/>
    <property type="match status" value="1"/>
</dbReference>
<feature type="site" description="Interaction with DNA" evidence="10">
    <location>
        <position position="33"/>
    </location>
</feature>
<keyword evidence="7 10" id="KW-0799">Topoisomerase</keyword>
<dbReference type="GO" id="GO:0006265">
    <property type="term" value="P:DNA topological change"/>
    <property type="evidence" value="ECO:0007669"/>
    <property type="project" value="UniProtKB-UniRule"/>
</dbReference>
<evidence type="ECO:0000256" key="4">
    <source>
        <dbReference type="ARBA" id="ARBA00022771"/>
    </source>
</evidence>
<dbReference type="InterPro" id="IPR013498">
    <property type="entry name" value="Topo_IA_Znf"/>
</dbReference>
<keyword evidence="14" id="KW-1185">Reference proteome</keyword>
<dbReference type="InterPro" id="IPR003602">
    <property type="entry name" value="Topo_IA_DNA-bd_dom"/>
</dbReference>
<proteinExistence type="inferred from homology"/>
<dbReference type="InterPro" id="IPR013497">
    <property type="entry name" value="Topo_IA_cen"/>
</dbReference>
<dbReference type="EMBL" id="LS974202">
    <property type="protein sequence ID" value="SSC13652.1"/>
    <property type="molecule type" value="Genomic_DNA"/>
</dbReference>
<dbReference type="KEGG" id="minf:MESINF_2212"/>
<dbReference type="GO" id="GO:0003917">
    <property type="term" value="F:DNA topoisomerase type I (single strand cut, ATP-independent) activity"/>
    <property type="evidence" value="ECO:0007669"/>
    <property type="project" value="UniProtKB-UniRule"/>
</dbReference>
<feature type="site" description="Interaction with DNA" evidence="10">
    <location>
        <position position="141"/>
    </location>
</feature>
<dbReference type="InterPro" id="IPR013824">
    <property type="entry name" value="Topo_IA_cen_sub1"/>
</dbReference>
<dbReference type="GO" id="GO:0008270">
    <property type="term" value="F:zinc ion binding"/>
    <property type="evidence" value="ECO:0007669"/>
    <property type="project" value="UniProtKB-KW"/>
</dbReference>
<feature type="domain" description="Topo IA-type catalytic" evidence="12">
    <location>
        <begin position="127"/>
        <end position="549"/>
    </location>
</feature>
<evidence type="ECO:0000259" key="11">
    <source>
        <dbReference type="PROSITE" id="PS50880"/>
    </source>
</evidence>
<dbReference type="InterPro" id="IPR023406">
    <property type="entry name" value="Topo_IA_AS"/>
</dbReference>
<dbReference type="InterPro" id="IPR003601">
    <property type="entry name" value="Topo_IA_2"/>
</dbReference>
<dbReference type="Gene3D" id="3.40.50.140">
    <property type="match status" value="1"/>
</dbReference>
<keyword evidence="4" id="KW-0863">Zinc-finger</keyword>
<evidence type="ECO:0000259" key="12">
    <source>
        <dbReference type="PROSITE" id="PS52039"/>
    </source>
</evidence>
<keyword evidence="6" id="KW-0460">Magnesium</keyword>
<evidence type="ECO:0000256" key="1">
    <source>
        <dbReference type="ARBA" id="ARBA00000213"/>
    </source>
</evidence>
<protein>
    <recommendedName>
        <fullName evidence="10">DNA topoisomerase 1</fullName>
        <ecNumber evidence="10">5.6.2.1</ecNumber>
    </recommendedName>
    <alternativeName>
        <fullName evidence="10">DNA topoisomerase I</fullName>
    </alternativeName>
</protein>
<dbReference type="SMART" id="SM00493">
    <property type="entry name" value="TOPRIM"/>
    <property type="match status" value="1"/>
</dbReference>
<dbReference type="SMART" id="SM00437">
    <property type="entry name" value="TOP1Ac"/>
    <property type="match status" value="1"/>
</dbReference>
<keyword evidence="8 10" id="KW-0238">DNA-binding</keyword>